<feature type="region of interest" description="Disordered" evidence="4">
    <location>
        <begin position="292"/>
        <end position="350"/>
    </location>
</feature>
<evidence type="ECO:0000256" key="3">
    <source>
        <dbReference type="PROSITE-ProRule" id="PRU00267"/>
    </source>
</evidence>
<accession>A0A1B2U6U6</accession>
<proteinExistence type="predicted"/>
<feature type="compositionally biased region" description="Basic residues" evidence="4">
    <location>
        <begin position="1"/>
        <end position="10"/>
    </location>
</feature>
<dbReference type="GO" id="GO:0005634">
    <property type="term" value="C:nucleus"/>
    <property type="evidence" value="ECO:0007669"/>
    <property type="project" value="UniProtKB-UniRule"/>
</dbReference>
<keyword evidence="2 3" id="KW-0539">Nucleus</keyword>
<dbReference type="CDD" id="cd01389">
    <property type="entry name" value="HMG-box_ROX1-like"/>
    <property type="match status" value="1"/>
</dbReference>
<dbReference type="InterPro" id="IPR051356">
    <property type="entry name" value="SOX/SOX-like_TF"/>
</dbReference>
<dbReference type="GO" id="GO:0000978">
    <property type="term" value="F:RNA polymerase II cis-regulatory region sequence-specific DNA binding"/>
    <property type="evidence" value="ECO:0007669"/>
    <property type="project" value="TreeGrafter"/>
</dbReference>
<dbReference type="Gene3D" id="1.10.30.10">
    <property type="entry name" value="High mobility group box domain"/>
    <property type="match status" value="1"/>
</dbReference>
<sequence>MRSPPARRRSSLVPPPTAKPGTYRARTIAFAPNITPDSFDQPPSDVDDIEDGDNEFSLFPPSQEPAVPAKRRHKKRPADHVPRPPNAFMLFRADFVRQKHVPGSIETNHTSLSKIIGSLWRSLPPSEKRVWEHRAKQEKVQHQRKYPDYKYKPVHNRAKAKSVKKEERIENDEERCEEIAQLLLDGNKGAGLAEAVRRLDRKRRGSDSGVVASNSSAGGDTWMRRRSSSVPPELNQASLYLPRRPSSSSGAFPSSSSLPHSYYPPEYPPPYPSQHHHLPSVNTALFNPEYLQDSNPFSHSAPPPSFSNPFSYESTSPYDMPPSFSSNDVSAAPSPAPSSEGSLPPLYAPQPQRSMDAVLPFLSASQRMSISEGRFSFSDLTAEQRSGLRQSFGWSENIDMTQLYAQPQQEQYTRAENGYTEFSYEGRRFSISEMDFAALMEHAGNPLHAHLVQGDGSSDSGDTLGGNHNRDLCIAPHDTVMGNDMAGDY</sequence>
<dbReference type="PANTHER" id="PTHR45789">
    <property type="entry name" value="FI18025P1"/>
    <property type="match status" value="1"/>
</dbReference>
<feature type="compositionally biased region" description="Acidic residues" evidence="4">
    <location>
        <begin position="45"/>
        <end position="54"/>
    </location>
</feature>
<evidence type="ECO:0000256" key="1">
    <source>
        <dbReference type="ARBA" id="ARBA00023125"/>
    </source>
</evidence>
<feature type="compositionally biased region" description="Low complexity" evidence="4">
    <location>
        <begin position="325"/>
        <end position="345"/>
    </location>
</feature>
<name>A0A1B2U6U6_FLAVE</name>
<dbReference type="GO" id="GO:0000981">
    <property type="term" value="F:DNA-binding transcription factor activity, RNA polymerase II-specific"/>
    <property type="evidence" value="ECO:0007669"/>
    <property type="project" value="TreeGrafter"/>
</dbReference>
<dbReference type="PROSITE" id="PS50118">
    <property type="entry name" value="HMG_BOX_2"/>
    <property type="match status" value="1"/>
</dbReference>
<protein>
    <submittedName>
        <fullName evidence="6">HMG-box transcription factor</fullName>
    </submittedName>
</protein>
<organism evidence="6">
    <name type="scientific">Flammulina velutipes</name>
    <name type="common">Agaricus velutipes</name>
    <dbReference type="NCBI Taxonomy" id="38945"/>
    <lineage>
        <taxon>Eukaryota</taxon>
        <taxon>Fungi</taxon>
        <taxon>Dikarya</taxon>
        <taxon>Basidiomycota</taxon>
        <taxon>Agaricomycotina</taxon>
        <taxon>Agaricomycetes</taxon>
        <taxon>Agaricomycetidae</taxon>
        <taxon>Agaricales</taxon>
        <taxon>Marasmiineae</taxon>
        <taxon>Physalacriaceae</taxon>
        <taxon>Flammulina</taxon>
    </lineage>
</organism>
<feature type="domain" description="HMG box" evidence="5">
    <location>
        <begin position="81"/>
        <end position="150"/>
    </location>
</feature>
<dbReference type="AlphaFoldDB" id="A0A1B2U6U6"/>
<evidence type="ECO:0000259" key="5">
    <source>
        <dbReference type="PROSITE" id="PS50118"/>
    </source>
</evidence>
<feature type="DNA-binding region" description="HMG box" evidence="3">
    <location>
        <begin position="81"/>
        <end position="150"/>
    </location>
</feature>
<feature type="region of interest" description="Disordered" evidence="4">
    <location>
        <begin position="200"/>
        <end position="258"/>
    </location>
</feature>
<evidence type="ECO:0000256" key="2">
    <source>
        <dbReference type="ARBA" id="ARBA00023242"/>
    </source>
</evidence>
<feature type="compositionally biased region" description="Low complexity" evidence="4">
    <location>
        <begin position="207"/>
        <end position="220"/>
    </location>
</feature>
<keyword evidence="1 3" id="KW-0238">DNA-binding</keyword>
<feature type="compositionally biased region" description="Low complexity" evidence="4">
    <location>
        <begin position="238"/>
        <end position="258"/>
    </location>
</feature>
<evidence type="ECO:0000256" key="4">
    <source>
        <dbReference type="SAM" id="MobiDB-lite"/>
    </source>
</evidence>
<reference evidence="6" key="1">
    <citation type="submission" date="2016-03" db="EMBL/GenBank/DDBJ databases">
        <title>Screening and functional analysis of regulators involved in fruiting body formation of Flammulina velutipes.</title>
        <authorList>
            <person name="Wang W."/>
            <person name="Xie B."/>
            <person name="van Peer A.F."/>
        </authorList>
    </citation>
    <scope>NUCLEOTIDE SEQUENCE</scope>
    <source>
        <strain evidence="6">L11</strain>
    </source>
</reference>
<dbReference type="InterPro" id="IPR009071">
    <property type="entry name" value="HMG_box_dom"/>
</dbReference>
<dbReference type="EMBL" id="KU852588">
    <property type="protein sequence ID" value="AOC97451.1"/>
    <property type="molecule type" value="Genomic_DNA"/>
</dbReference>
<feature type="region of interest" description="Disordered" evidence="4">
    <location>
        <begin position="1"/>
        <end position="85"/>
    </location>
</feature>
<dbReference type="PANTHER" id="PTHR45789:SF2">
    <property type="entry name" value="FI18025P1"/>
    <property type="match status" value="1"/>
</dbReference>
<dbReference type="SMART" id="SM00398">
    <property type="entry name" value="HMG"/>
    <property type="match status" value="1"/>
</dbReference>
<dbReference type="SUPFAM" id="SSF47095">
    <property type="entry name" value="HMG-box"/>
    <property type="match status" value="1"/>
</dbReference>
<evidence type="ECO:0000313" key="6">
    <source>
        <dbReference type="EMBL" id="AOC97451.1"/>
    </source>
</evidence>
<dbReference type="InterPro" id="IPR036910">
    <property type="entry name" value="HMG_box_dom_sf"/>
</dbReference>
<dbReference type="Pfam" id="PF00505">
    <property type="entry name" value="HMG_box"/>
    <property type="match status" value="1"/>
</dbReference>